<gene>
    <name evidence="2" type="ORF">BO72DRAFT_262027</name>
</gene>
<name>A0A8G1W1W5_9EURO</name>
<keyword evidence="3" id="KW-1185">Reference proteome</keyword>
<dbReference type="GeneID" id="63857465"/>
<keyword evidence="1" id="KW-0732">Signal</keyword>
<evidence type="ECO:0000313" key="2">
    <source>
        <dbReference type="EMBL" id="RAK80852.1"/>
    </source>
</evidence>
<feature type="chain" id="PRO_5034760389" evidence="1">
    <location>
        <begin position="21"/>
        <end position="107"/>
    </location>
</feature>
<dbReference type="AlphaFoldDB" id="A0A8G1W1W5"/>
<dbReference type="EMBL" id="KZ824627">
    <property type="protein sequence ID" value="RAK80852.1"/>
    <property type="molecule type" value="Genomic_DNA"/>
</dbReference>
<dbReference type="VEuPathDB" id="FungiDB:BO72DRAFT_262027"/>
<protein>
    <submittedName>
        <fullName evidence="2">Uncharacterized protein</fullName>
    </submittedName>
</protein>
<feature type="signal peptide" evidence="1">
    <location>
        <begin position="1"/>
        <end position="20"/>
    </location>
</feature>
<sequence length="107" mass="12184">MRIRFMAVVRCVCCIGLSCGGLWNGGVYSTIDLEVSMQVILATRTAEKLKKKKMRKNGIKKLILISQVTRSEAMAFGRIYPIADRRALGFYLDFRLLGIFFRSMEVL</sequence>
<evidence type="ECO:0000313" key="3">
    <source>
        <dbReference type="Proteomes" id="UP000249789"/>
    </source>
</evidence>
<dbReference type="RefSeq" id="XP_040804862.1">
    <property type="nucleotide sequence ID" value="XM_040940132.1"/>
</dbReference>
<evidence type="ECO:0000256" key="1">
    <source>
        <dbReference type="SAM" id="SignalP"/>
    </source>
</evidence>
<proteinExistence type="predicted"/>
<organism evidence="2 3">
    <name type="scientific">Aspergillus fijiensis CBS 313.89</name>
    <dbReference type="NCBI Taxonomy" id="1448319"/>
    <lineage>
        <taxon>Eukaryota</taxon>
        <taxon>Fungi</taxon>
        <taxon>Dikarya</taxon>
        <taxon>Ascomycota</taxon>
        <taxon>Pezizomycotina</taxon>
        <taxon>Eurotiomycetes</taxon>
        <taxon>Eurotiomycetidae</taxon>
        <taxon>Eurotiales</taxon>
        <taxon>Aspergillaceae</taxon>
        <taxon>Aspergillus</taxon>
    </lineage>
</organism>
<dbReference type="Proteomes" id="UP000249789">
    <property type="component" value="Unassembled WGS sequence"/>
</dbReference>
<accession>A0A8G1W1W5</accession>
<reference evidence="2 3" key="1">
    <citation type="submission" date="2018-02" db="EMBL/GenBank/DDBJ databases">
        <title>The genomes of Aspergillus section Nigri reveals drivers in fungal speciation.</title>
        <authorList>
            <consortium name="DOE Joint Genome Institute"/>
            <person name="Vesth T.C."/>
            <person name="Nybo J."/>
            <person name="Theobald S."/>
            <person name="Brandl J."/>
            <person name="Frisvad J.C."/>
            <person name="Nielsen K.F."/>
            <person name="Lyhne E.K."/>
            <person name="Kogle M.E."/>
            <person name="Kuo A."/>
            <person name="Riley R."/>
            <person name="Clum A."/>
            <person name="Nolan M."/>
            <person name="Lipzen A."/>
            <person name="Salamov A."/>
            <person name="Henrissat B."/>
            <person name="Wiebenga A."/>
            <person name="De vries R.P."/>
            <person name="Grigoriev I.V."/>
            <person name="Mortensen U.H."/>
            <person name="Andersen M.R."/>
            <person name="Baker S.E."/>
        </authorList>
    </citation>
    <scope>NUCLEOTIDE SEQUENCE [LARGE SCALE GENOMIC DNA]</scope>
    <source>
        <strain evidence="2 3">CBS 313.89</strain>
    </source>
</reference>